<feature type="compositionally biased region" description="Basic residues" evidence="1">
    <location>
        <begin position="35"/>
        <end position="47"/>
    </location>
</feature>
<gene>
    <name evidence="2" type="ORF">Cni_G09073</name>
</gene>
<name>A0AAQ3Q9A0_9LILI</name>
<keyword evidence="3" id="KW-1185">Reference proteome</keyword>
<evidence type="ECO:0000313" key="2">
    <source>
        <dbReference type="EMBL" id="WOL00360.1"/>
    </source>
</evidence>
<organism evidence="2 3">
    <name type="scientific">Canna indica</name>
    <name type="common">Indian-shot</name>
    <dbReference type="NCBI Taxonomy" id="4628"/>
    <lineage>
        <taxon>Eukaryota</taxon>
        <taxon>Viridiplantae</taxon>
        <taxon>Streptophyta</taxon>
        <taxon>Embryophyta</taxon>
        <taxon>Tracheophyta</taxon>
        <taxon>Spermatophyta</taxon>
        <taxon>Magnoliopsida</taxon>
        <taxon>Liliopsida</taxon>
        <taxon>Zingiberales</taxon>
        <taxon>Cannaceae</taxon>
        <taxon>Canna</taxon>
    </lineage>
</organism>
<accession>A0AAQ3Q9A0</accession>
<sequence>MDEANEDCVGIQTEVCDAVSDQGRAAATRIGSQSRGRRGHCGGKHTTRGCEPPIRELSSSAPRSCRYRYY</sequence>
<dbReference type="AlphaFoldDB" id="A0AAQ3Q9A0"/>
<proteinExistence type="predicted"/>
<evidence type="ECO:0000313" key="3">
    <source>
        <dbReference type="Proteomes" id="UP001327560"/>
    </source>
</evidence>
<feature type="region of interest" description="Disordered" evidence="1">
    <location>
        <begin position="27"/>
        <end position="70"/>
    </location>
</feature>
<reference evidence="2 3" key="1">
    <citation type="submission" date="2023-10" db="EMBL/GenBank/DDBJ databases">
        <title>Chromosome-scale genome assembly provides insights into flower coloration mechanisms of Canna indica.</title>
        <authorList>
            <person name="Li C."/>
        </authorList>
    </citation>
    <scope>NUCLEOTIDE SEQUENCE [LARGE SCALE GENOMIC DNA]</scope>
    <source>
        <tissue evidence="2">Flower</tissue>
    </source>
</reference>
<dbReference type="EMBL" id="CP136892">
    <property type="protein sequence ID" value="WOL00360.1"/>
    <property type="molecule type" value="Genomic_DNA"/>
</dbReference>
<evidence type="ECO:0000256" key="1">
    <source>
        <dbReference type="SAM" id="MobiDB-lite"/>
    </source>
</evidence>
<dbReference type="Proteomes" id="UP001327560">
    <property type="component" value="Chromosome 3"/>
</dbReference>
<protein>
    <submittedName>
        <fullName evidence="2">Uncharacterized protein</fullName>
    </submittedName>
</protein>